<dbReference type="InterPro" id="IPR013096">
    <property type="entry name" value="Cupin_2"/>
</dbReference>
<reference evidence="2" key="1">
    <citation type="submission" date="2020-10" db="EMBL/GenBank/DDBJ databases">
        <title>Taxonomic study of unclassified bacteria belonging to the class Ktedonobacteria.</title>
        <authorList>
            <person name="Yabe S."/>
            <person name="Wang C.M."/>
            <person name="Zheng Y."/>
            <person name="Sakai Y."/>
            <person name="Cavaletti L."/>
            <person name="Monciardini P."/>
            <person name="Donadio S."/>
        </authorList>
    </citation>
    <scope>NUCLEOTIDE SEQUENCE</scope>
    <source>
        <strain evidence="2">ID150040</strain>
    </source>
</reference>
<feature type="domain" description="Cupin type-2" evidence="1">
    <location>
        <begin position="64"/>
        <end position="133"/>
    </location>
</feature>
<sequence length="253" mass="27747">MHGFALPSLPLQAQAGDIERLVSRFLEEEQTLAVAPDAALSGGVNKPWGQEYRVYADAFYDLWFLELKAGQSTSLHCHPRKVTALLVLAGQASVQFLQYPPRTLEAGEALHLGRGLFHATHNVGTEPLHLIEVEVPRNKGDLVRIEDSYGREGMGYEAPEQMTPLRVELGPSPHRPGARLRSSCVQGRYRFAIGGSGHALDHRGAPDHLLWSVCLSLRLALAQHIAVFPAGASMPTHLLAEPFLTISRQEDPC</sequence>
<evidence type="ECO:0000313" key="3">
    <source>
        <dbReference type="Proteomes" id="UP000597444"/>
    </source>
</evidence>
<dbReference type="Pfam" id="PF07883">
    <property type="entry name" value="Cupin_2"/>
    <property type="match status" value="1"/>
</dbReference>
<proteinExistence type="predicted"/>
<evidence type="ECO:0000313" key="2">
    <source>
        <dbReference type="EMBL" id="GHO98689.1"/>
    </source>
</evidence>
<evidence type="ECO:0000259" key="1">
    <source>
        <dbReference type="Pfam" id="PF07883"/>
    </source>
</evidence>
<name>A0A8J3IVN0_9CHLR</name>
<comment type="caution">
    <text evidence="2">The sequence shown here is derived from an EMBL/GenBank/DDBJ whole genome shotgun (WGS) entry which is preliminary data.</text>
</comment>
<dbReference type="InterPro" id="IPR011051">
    <property type="entry name" value="RmlC_Cupin_sf"/>
</dbReference>
<gene>
    <name evidence="2" type="ORF">KSF_087370</name>
</gene>
<protein>
    <recommendedName>
        <fullName evidence="1">Cupin type-2 domain-containing protein</fullName>
    </recommendedName>
</protein>
<accession>A0A8J3IVN0</accession>
<dbReference type="EMBL" id="BNJK01000002">
    <property type="protein sequence ID" value="GHO98689.1"/>
    <property type="molecule type" value="Genomic_DNA"/>
</dbReference>
<dbReference type="Proteomes" id="UP000597444">
    <property type="component" value="Unassembled WGS sequence"/>
</dbReference>
<dbReference type="AlphaFoldDB" id="A0A8J3IVN0"/>
<dbReference type="Gene3D" id="2.60.120.10">
    <property type="entry name" value="Jelly Rolls"/>
    <property type="match status" value="1"/>
</dbReference>
<dbReference type="SUPFAM" id="SSF51182">
    <property type="entry name" value="RmlC-like cupins"/>
    <property type="match status" value="1"/>
</dbReference>
<dbReference type="RefSeq" id="WP_236065319.1">
    <property type="nucleotide sequence ID" value="NZ_BNJK01000002.1"/>
</dbReference>
<keyword evidence="3" id="KW-1185">Reference proteome</keyword>
<organism evidence="2 3">
    <name type="scientific">Reticulibacter mediterranei</name>
    <dbReference type="NCBI Taxonomy" id="2778369"/>
    <lineage>
        <taxon>Bacteria</taxon>
        <taxon>Bacillati</taxon>
        <taxon>Chloroflexota</taxon>
        <taxon>Ktedonobacteria</taxon>
        <taxon>Ktedonobacterales</taxon>
        <taxon>Reticulibacteraceae</taxon>
        <taxon>Reticulibacter</taxon>
    </lineage>
</organism>
<dbReference type="CDD" id="cd02208">
    <property type="entry name" value="cupin_RmlC-like"/>
    <property type="match status" value="1"/>
</dbReference>
<dbReference type="InterPro" id="IPR014710">
    <property type="entry name" value="RmlC-like_jellyroll"/>
</dbReference>